<organism evidence="2 3">
    <name type="scientific">Somion occarium</name>
    <dbReference type="NCBI Taxonomy" id="3059160"/>
    <lineage>
        <taxon>Eukaryota</taxon>
        <taxon>Fungi</taxon>
        <taxon>Dikarya</taxon>
        <taxon>Basidiomycota</taxon>
        <taxon>Agaricomycotina</taxon>
        <taxon>Agaricomycetes</taxon>
        <taxon>Polyporales</taxon>
        <taxon>Cerrenaceae</taxon>
        <taxon>Somion</taxon>
    </lineage>
</organism>
<accession>A0ABP1EBC3</accession>
<gene>
    <name evidence="2" type="ORF">GFSPODELE1_LOCUS11162</name>
</gene>
<protein>
    <recommendedName>
        <fullName evidence="1">Enoyl reductase (ER) domain-containing protein</fullName>
    </recommendedName>
</protein>
<feature type="domain" description="Enoyl reductase (ER)" evidence="1">
    <location>
        <begin position="17"/>
        <end position="344"/>
    </location>
</feature>
<dbReference type="Pfam" id="PF08240">
    <property type="entry name" value="ADH_N"/>
    <property type="match status" value="1"/>
</dbReference>
<dbReference type="InterPro" id="IPR013154">
    <property type="entry name" value="ADH-like_N"/>
</dbReference>
<evidence type="ECO:0000313" key="2">
    <source>
        <dbReference type="EMBL" id="CAL1717316.1"/>
    </source>
</evidence>
<dbReference type="Gene3D" id="3.90.180.10">
    <property type="entry name" value="Medium-chain alcohol dehydrogenases, catalytic domain"/>
    <property type="match status" value="1"/>
</dbReference>
<dbReference type="SMART" id="SM00829">
    <property type="entry name" value="PKS_ER"/>
    <property type="match status" value="1"/>
</dbReference>
<proteinExistence type="predicted"/>
<dbReference type="PANTHER" id="PTHR45348">
    <property type="entry name" value="HYPOTHETICAL OXIDOREDUCTASE (EUROFUNG)"/>
    <property type="match status" value="1"/>
</dbReference>
<evidence type="ECO:0000313" key="3">
    <source>
        <dbReference type="Proteomes" id="UP001497453"/>
    </source>
</evidence>
<dbReference type="EMBL" id="OZ037952">
    <property type="protein sequence ID" value="CAL1717316.1"/>
    <property type="molecule type" value="Genomic_DNA"/>
</dbReference>
<dbReference type="InterPro" id="IPR047122">
    <property type="entry name" value="Trans-enoyl_RdTase-like"/>
</dbReference>
<dbReference type="InterPro" id="IPR036291">
    <property type="entry name" value="NAD(P)-bd_dom_sf"/>
</dbReference>
<reference evidence="3" key="1">
    <citation type="submission" date="2024-04" db="EMBL/GenBank/DDBJ databases">
        <authorList>
            <person name="Shaw F."/>
            <person name="Minotto A."/>
        </authorList>
    </citation>
    <scope>NUCLEOTIDE SEQUENCE [LARGE SCALE GENOMIC DNA]</scope>
</reference>
<dbReference type="CDD" id="cd08249">
    <property type="entry name" value="enoyl_reductase_like"/>
    <property type="match status" value="1"/>
</dbReference>
<sequence>MIIPMQQKALLLLEKKGRFSVETIDVPTPGPGEILVRLEAVSLNSVEWKIQTTDFVIDDFPAVLGQDAAGVVIQLGENVDMFSIGDKVFYQGFFKNRLAAFQQYSVASADLVAKVPSNLSFDQAASIPLVFATATVGLYGSDWERGGAGLTPFWYPEGQDKYAGQPILIIGGSSSVGQYASQLAKLSGFSPVITTVSPQNYGLAKALGATHVLNRNLSTKELLREVKKITAEPIQYVFNTIGSKPTQETSYGVLAPGGTLIQVVASLLDQDKLVSEKKVLYIGGNFHFPPNRLLGAGLYSRLTDLFESGVLKPNNVEVIPGGLAAIPDALERLKKGEVSARKLIVHPPETI</sequence>
<dbReference type="PANTHER" id="PTHR45348:SF2">
    <property type="entry name" value="ZINC-TYPE ALCOHOL DEHYDROGENASE-LIKE PROTEIN C2E1P3.01"/>
    <property type="match status" value="1"/>
</dbReference>
<dbReference type="InterPro" id="IPR020843">
    <property type="entry name" value="ER"/>
</dbReference>
<name>A0ABP1EBC3_9APHY</name>
<evidence type="ECO:0000259" key="1">
    <source>
        <dbReference type="SMART" id="SM00829"/>
    </source>
</evidence>
<keyword evidence="3" id="KW-1185">Reference proteome</keyword>
<dbReference type="InterPro" id="IPR011032">
    <property type="entry name" value="GroES-like_sf"/>
</dbReference>
<dbReference type="InterPro" id="IPR013149">
    <property type="entry name" value="ADH-like_C"/>
</dbReference>
<dbReference type="Proteomes" id="UP001497453">
    <property type="component" value="Chromosome 9"/>
</dbReference>
<dbReference type="Pfam" id="PF00107">
    <property type="entry name" value="ADH_zinc_N"/>
    <property type="match status" value="1"/>
</dbReference>
<dbReference type="SUPFAM" id="SSF50129">
    <property type="entry name" value="GroES-like"/>
    <property type="match status" value="1"/>
</dbReference>
<dbReference type="SUPFAM" id="SSF51735">
    <property type="entry name" value="NAD(P)-binding Rossmann-fold domains"/>
    <property type="match status" value="1"/>
</dbReference>
<dbReference type="Gene3D" id="3.40.50.720">
    <property type="entry name" value="NAD(P)-binding Rossmann-like Domain"/>
    <property type="match status" value="1"/>
</dbReference>